<gene>
    <name evidence="2" type="ORF">SADUNF_Sadunf17G0131500</name>
</gene>
<dbReference type="GO" id="GO:0046872">
    <property type="term" value="F:metal ion binding"/>
    <property type="evidence" value="ECO:0007669"/>
    <property type="project" value="UniProtKB-KW"/>
</dbReference>
<sequence>MQGQKIMTKIMKTTISLGGVDSISVDSKENKVVVIGDGIDAIDLVTKLREFCDAELISMGPARNEKKIEPNNDHAIQYQNALAELTKSYQANPDRYFGARTAEDDRKACAIM</sequence>
<keyword evidence="1" id="KW-0479">Metal-binding</keyword>
<accession>A0A835J719</accession>
<evidence type="ECO:0000313" key="3">
    <source>
        <dbReference type="Proteomes" id="UP000657918"/>
    </source>
</evidence>
<keyword evidence="3" id="KW-1185">Reference proteome</keyword>
<organism evidence="2 3">
    <name type="scientific">Salix dunnii</name>
    <dbReference type="NCBI Taxonomy" id="1413687"/>
    <lineage>
        <taxon>Eukaryota</taxon>
        <taxon>Viridiplantae</taxon>
        <taxon>Streptophyta</taxon>
        <taxon>Embryophyta</taxon>
        <taxon>Tracheophyta</taxon>
        <taxon>Spermatophyta</taxon>
        <taxon>Magnoliopsida</taxon>
        <taxon>eudicotyledons</taxon>
        <taxon>Gunneridae</taxon>
        <taxon>Pentapetalae</taxon>
        <taxon>rosids</taxon>
        <taxon>fabids</taxon>
        <taxon>Malpighiales</taxon>
        <taxon>Salicaceae</taxon>
        <taxon>Saliceae</taxon>
        <taxon>Salix</taxon>
    </lineage>
</organism>
<dbReference type="Gene3D" id="3.30.70.100">
    <property type="match status" value="1"/>
</dbReference>
<protein>
    <submittedName>
        <fullName evidence="2">Uncharacterized protein</fullName>
    </submittedName>
</protein>
<dbReference type="PANTHER" id="PTHR45811">
    <property type="entry name" value="COPPER TRANSPORT PROTEIN FAMILY-RELATED"/>
    <property type="match status" value="1"/>
</dbReference>
<evidence type="ECO:0000313" key="2">
    <source>
        <dbReference type="EMBL" id="KAF9664201.1"/>
    </source>
</evidence>
<dbReference type="PANTHER" id="PTHR45811:SF38">
    <property type="entry name" value="HEAVY METAL-ASSOCIATED DOMAIN PROTEIN"/>
    <property type="match status" value="1"/>
</dbReference>
<dbReference type="AlphaFoldDB" id="A0A835J719"/>
<dbReference type="OrthoDB" id="1923658at2759"/>
<dbReference type="InterPro" id="IPR051863">
    <property type="entry name" value="HIPP"/>
</dbReference>
<evidence type="ECO:0000256" key="1">
    <source>
        <dbReference type="ARBA" id="ARBA00022723"/>
    </source>
</evidence>
<comment type="caution">
    <text evidence="2">The sequence shown here is derived from an EMBL/GenBank/DDBJ whole genome shotgun (WGS) entry which is preliminary data.</text>
</comment>
<dbReference type="EMBL" id="JADGMS010000017">
    <property type="protein sequence ID" value="KAF9664201.1"/>
    <property type="molecule type" value="Genomic_DNA"/>
</dbReference>
<dbReference type="Proteomes" id="UP000657918">
    <property type="component" value="Unassembled WGS sequence"/>
</dbReference>
<reference evidence="2 3" key="1">
    <citation type="submission" date="2020-10" db="EMBL/GenBank/DDBJ databases">
        <title>Plant Genome Project.</title>
        <authorList>
            <person name="Zhang R.-G."/>
        </authorList>
    </citation>
    <scope>NUCLEOTIDE SEQUENCE [LARGE SCALE GENOMIC DNA]</scope>
    <source>
        <strain evidence="2">FAFU-HL-1</strain>
        <tissue evidence="2">Leaf</tissue>
    </source>
</reference>
<proteinExistence type="predicted"/>
<name>A0A835J719_9ROSI</name>